<proteinExistence type="predicted"/>
<evidence type="ECO:0000256" key="1">
    <source>
        <dbReference type="SAM" id="MobiDB-lite"/>
    </source>
</evidence>
<name>A0A9W9A4U1_9AGAR</name>
<evidence type="ECO:0000313" key="3">
    <source>
        <dbReference type="EMBL" id="KAJ4474598.1"/>
    </source>
</evidence>
<reference evidence="3" key="1">
    <citation type="submission" date="2022-08" db="EMBL/GenBank/DDBJ databases">
        <authorList>
            <consortium name="DOE Joint Genome Institute"/>
            <person name="Min B."/>
            <person name="Riley R."/>
            <person name="Sierra-Patev S."/>
            <person name="Naranjo-Ortiz M."/>
            <person name="Looney B."/>
            <person name="Konkel Z."/>
            <person name="Slot J.C."/>
            <person name="Sakamoto Y."/>
            <person name="Steenwyk J.L."/>
            <person name="Rokas A."/>
            <person name="Carro J."/>
            <person name="Camarero S."/>
            <person name="Ferreira P."/>
            <person name="Molpeceres G."/>
            <person name="Ruiz-Duenas F.J."/>
            <person name="Serrano A."/>
            <person name="Henrissat B."/>
            <person name="Drula E."/>
            <person name="Hughes K.W."/>
            <person name="Mata J.L."/>
            <person name="Ishikawa N.K."/>
            <person name="Vargas-Isla R."/>
            <person name="Ushijima S."/>
            <person name="Smith C.A."/>
            <person name="Ahrendt S."/>
            <person name="Andreopoulos W."/>
            <person name="He G."/>
            <person name="Labutti K."/>
            <person name="Lipzen A."/>
            <person name="Ng V."/>
            <person name="Sandor L."/>
            <person name="Barry K."/>
            <person name="Martinez A.T."/>
            <person name="Xiao Y."/>
            <person name="Gibbons J.G."/>
            <person name="Terashima K."/>
            <person name="Hibbett D.S."/>
            <person name="Grigoriev I.V."/>
        </authorList>
    </citation>
    <scope>NUCLEOTIDE SEQUENCE</scope>
    <source>
        <strain evidence="3">Sp2 HRB7682 ss15</strain>
    </source>
</reference>
<dbReference type="Pfam" id="PF01702">
    <property type="entry name" value="TGT"/>
    <property type="match status" value="1"/>
</dbReference>
<organism evidence="3 4">
    <name type="scientific">Lentinula lateritia</name>
    <dbReference type="NCBI Taxonomy" id="40482"/>
    <lineage>
        <taxon>Eukaryota</taxon>
        <taxon>Fungi</taxon>
        <taxon>Dikarya</taxon>
        <taxon>Basidiomycota</taxon>
        <taxon>Agaricomycotina</taxon>
        <taxon>Agaricomycetes</taxon>
        <taxon>Agaricomycetidae</taxon>
        <taxon>Agaricales</taxon>
        <taxon>Marasmiineae</taxon>
        <taxon>Omphalotaceae</taxon>
        <taxon>Lentinula</taxon>
    </lineage>
</organism>
<evidence type="ECO:0000259" key="2">
    <source>
        <dbReference type="Pfam" id="PF01702"/>
    </source>
</evidence>
<sequence length="543" mass="60301">MSSPSLSFEISSSEAYPHDSRFAPRVAKLLIRKVAIDTPGLLACTSRGVVPHLSRDNVIRTKGIRWIHVPFETFLEHKPPVPTLQPQQGQSPKINSFLRFPEDEYVLSMSLRDPADRREMPANTNVYVTANCIRGVKKVTPSDWRSYMISCNPDVIFSLSDIPFTTPPYSQKRLTKSIERSALWLAHMLQSGPDSTSTPSNVFVQMVGGASAPARTTFAESLVEVLHGKEADAIQPRKCLDEGVAGYVFDMVPLRLAIEGVQGLSPNHSTIVSLMQASLLVLPPNKPRLVTSARGPHEMLLLIREVGIDLFDTYWAQRAANIGVALDFSFPAPIVTGKRDLGHNLYDTKYTRDFTSMMGNHDKDSPGICLCAACSPYSTPSPEIIRHSSMDEPDKHRDSSDSPNPPYTKAFLHHLLHTHEMSAHSLLAMHNITVMDAFFAGIRGLISHNSASIFEAEIRRFFETYMEDTDDMSRMEPNVFERAEKAWGEVELLRGKGRIARETERVKAESAVAANEVLKKEMEEKGAEGAVNVPLASNGEVMM</sequence>
<dbReference type="EMBL" id="JANVFS010000023">
    <property type="protein sequence ID" value="KAJ4474598.1"/>
    <property type="molecule type" value="Genomic_DNA"/>
</dbReference>
<dbReference type="InterPro" id="IPR050852">
    <property type="entry name" value="Queuine_tRNA-ribosyltrfase"/>
</dbReference>
<evidence type="ECO:0000313" key="4">
    <source>
        <dbReference type="Proteomes" id="UP001150238"/>
    </source>
</evidence>
<dbReference type="Proteomes" id="UP001150238">
    <property type="component" value="Unassembled WGS sequence"/>
</dbReference>
<feature type="compositionally biased region" description="Basic and acidic residues" evidence="1">
    <location>
        <begin position="384"/>
        <end position="400"/>
    </location>
</feature>
<reference evidence="3" key="2">
    <citation type="journal article" date="2023" name="Proc. Natl. Acad. Sci. U.S.A.">
        <title>A global phylogenomic analysis of the shiitake genus Lentinula.</title>
        <authorList>
            <person name="Sierra-Patev S."/>
            <person name="Min B."/>
            <person name="Naranjo-Ortiz M."/>
            <person name="Looney B."/>
            <person name="Konkel Z."/>
            <person name="Slot J.C."/>
            <person name="Sakamoto Y."/>
            <person name="Steenwyk J.L."/>
            <person name="Rokas A."/>
            <person name="Carro J."/>
            <person name="Camarero S."/>
            <person name="Ferreira P."/>
            <person name="Molpeceres G."/>
            <person name="Ruiz-Duenas F.J."/>
            <person name="Serrano A."/>
            <person name="Henrissat B."/>
            <person name="Drula E."/>
            <person name="Hughes K.W."/>
            <person name="Mata J.L."/>
            <person name="Ishikawa N.K."/>
            <person name="Vargas-Isla R."/>
            <person name="Ushijima S."/>
            <person name="Smith C.A."/>
            <person name="Donoghue J."/>
            <person name="Ahrendt S."/>
            <person name="Andreopoulos W."/>
            <person name="He G."/>
            <person name="LaButti K."/>
            <person name="Lipzen A."/>
            <person name="Ng V."/>
            <person name="Riley R."/>
            <person name="Sandor L."/>
            <person name="Barry K."/>
            <person name="Martinez A.T."/>
            <person name="Xiao Y."/>
            <person name="Gibbons J.G."/>
            <person name="Terashima K."/>
            <person name="Grigoriev I.V."/>
            <person name="Hibbett D."/>
        </authorList>
    </citation>
    <scope>NUCLEOTIDE SEQUENCE</scope>
    <source>
        <strain evidence="3">Sp2 HRB7682 ss15</strain>
    </source>
</reference>
<dbReference type="GO" id="GO:0006400">
    <property type="term" value="P:tRNA modification"/>
    <property type="evidence" value="ECO:0007669"/>
    <property type="project" value="InterPro"/>
</dbReference>
<accession>A0A9W9A4U1</accession>
<dbReference type="Gene3D" id="3.20.20.105">
    <property type="entry name" value="Queuine tRNA-ribosyltransferase-like"/>
    <property type="match status" value="1"/>
</dbReference>
<dbReference type="PANTHER" id="PTHR46064:SF1">
    <property type="entry name" value="QUEUINE TRNA-RIBOSYLTRANSFERASE ACCESSORY SUBUNIT 2"/>
    <property type="match status" value="1"/>
</dbReference>
<protein>
    <submittedName>
        <fullName evidence="3">tRNA-guanine(15) transglycosylase-like protein</fullName>
    </submittedName>
</protein>
<feature type="domain" description="tRNA-guanine(15) transglycosylase-like" evidence="2">
    <location>
        <begin position="24"/>
        <end position="460"/>
    </location>
</feature>
<feature type="region of interest" description="Disordered" evidence="1">
    <location>
        <begin position="382"/>
        <end position="404"/>
    </location>
</feature>
<dbReference type="InterPro" id="IPR002616">
    <property type="entry name" value="tRNA_ribo_trans-like"/>
</dbReference>
<dbReference type="AlphaFoldDB" id="A0A9W9A4U1"/>
<gene>
    <name evidence="3" type="ORF">C8J55DRAFT_432899</name>
</gene>
<comment type="caution">
    <text evidence="3">The sequence shown here is derived from an EMBL/GenBank/DDBJ whole genome shotgun (WGS) entry which is preliminary data.</text>
</comment>
<dbReference type="SUPFAM" id="SSF51713">
    <property type="entry name" value="tRNA-guanine transglycosylase"/>
    <property type="match status" value="1"/>
</dbReference>
<dbReference type="InterPro" id="IPR036511">
    <property type="entry name" value="TGT-like_sf"/>
</dbReference>
<dbReference type="PANTHER" id="PTHR46064">
    <property type="entry name" value="QUEUINE TRNA-RIBOSYLTRANSFERASE ACCESSORY SUBUNIT 2"/>
    <property type="match status" value="1"/>
</dbReference>